<gene>
    <name evidence="1" type="ORF">SDC9_181586</name>
</gene>
<protein>
    <submittedName>
        <fullName evidence="1">Uncharacterized protein</fullName>
    </submittedName>
</protein>
<accession>A0A645HE91</accession>
<reference evidence="1" key="1">
    <citation type="submission" date="2019-08" db="EMBL/GenBank/DDBJ databases">
        <authorList>
            <person name="Kucharzyk K."/>
            <person name="Murdoch R.W."/>
            <person name="Higgins S."/>
            <person name="Loffler F."/>
        </authorList>
    </citation>
    <scope>NUCLEOTIDE SEQUENCE</scope>
</reference>
<name>A0A645HE91_9ZZZZ</name>
<dbReference type="AlphaFoldDB" id="A0A645HE91"/>
<proteinExistence type="predicted"/>
<sequence>MVVEKRGAVHLTRWAVPVQRKGQRRPAGLRTQFLLTHIVRPAAAALSHATTEHQDVNHPAVVHVHVIPVVNASSEDDHRTAMRFVRGIGKLTGDLFDMTAWHAGNLLTPGRGVGFYFAVILCAMNIIQTTVEAVIRQHQIIDAHHRATATVSEGKIFHR</sequence>
<evidence type="ECO:0000313" key="1">
    <source>
        <dbReference type="EMBL" id="MPN34093.1"/>
    </source>
</evidence>
<organism evidence="1">
    <name type="scientific">bioreactor metagenome</name>
    <dbReference type="NCBI Taxonomy" id="1076179"/>
    <lineage>
        <taxon>unclassified sequences</taxon>
        <taxon>metagenomes</taxon>
        <taxon>ecological metagenomes</taxon>
    </lineage>
</organism>
<comment type="caution">
    <text evidence="1">The sequence shown here is derived from an EMBL/GenBank/DDBJ whole genome shotgun (WGS) entry which is preliminary data.</text>
</comment>
<dbReference type="EMBL" id="VSSQ01086955">
    <property type="protein sequence ID" value="MPN34093.1"/>
    <property type="molecule type" value="Genomic_DNA"/>
</dbReference>